<dbReference type="RefSeq" id="WP_192506404.1">
    <property type="nucleotide sequence ID" value="NZ_AQGV01000011.1"/>
</dbReference>
<protein>
    <recommendedName>
        <fullName evidence="4">Anti-sigma 24 factor</fullName>
    </recommendedName>
</protein>
<evidence type="ECO:0008006" key="4">
    <source>
        <dbReference type="Google" id="ProtNLM"/>
    </source>
</evidence>
<keyword evidence="1" id="KW-0812">Transmembrane</keyword>
<evidence type="ECO:0000256" key="1">
    <source>
        <dbReference type="SAM" id="Phobius"/>
    </source>
</evidence>
<gene>
    <name evidence="2" type="ORF">PAUR_a0177</name>
</gene>
<name>A0ABR9E7D6_9GAMM</name>
<dbReference type="EMBL" id="AQGV01000011">
    <property type="protein sequence ID" value="MBE0366915.1"/>
    <property type="molecule type" value="Genomic_DNA"/>
</dbReference>
<proteinExistence type="predicted"/>
<comment type="caution">
    <text evidence="2">The sequence shown here is derived from an EMBL/GenBank/DDBJ whole genome shotgun (WGS) entry which is preliminary data.</text>
</comment>
<sequence length="237" mass="26391">MSKQFNDDDIIKLYQHNTDDLPPRQLDEVILARAAQEVKVDEKPVNTKTNRWWPYSGIAAAMVAVVVLAPWQYDQAPVFVSIESADINGITQAHTAVNEAELTINKARRKVFSDEQVIAHETTQSIAASGPQLEMTDQPQVESIVVTGMTVERAVPEHRVHTIKPASSALYGIALSEPLPEFAKIIIKLGNNDQQGAEEELIKLLEEKPEYHEGIPEPLEAVYQALLKNGKLQRPLQ</sequence>
<keyword evidence="1" id="KW-1133">Transmembrane helix</keyword>
<evidence type="ECO:0000313" key="2">
    <source>
        <dbReference type="EMBL" id="MBE0366915.1"/>
    </source>
</evidence>
<feature type="transmembrane region" description="Helical" evidence="1">
    <location>
        <begin position="52"/>
        <end position="73"/>
    </location>
</feature>
<keyword evidence="3" id="KW-1185">Reference proteome</keyword>
<accession>A0ABR9E7D6</accession>
<organism evidence="2 3">
    <name type="scientific">Pseudoalteromonas aurantia 208</name>
    <dbReference type="NCBI Taxonomy" id="1314867"/>
    <lineage>
        <taxon>Bacteria</taxon>
        <taxon>Pseudomonadati</taxon>
        <taxon>Pseudomonadota</taxon>
        <taxon>Gammaproteobacteria</taxon>
        <taxon>Alteromonadales</taxon>
        <taxon>Pseudoalteromonadaceae</taxon>
        <taxon>Pseudoalteromonas</taxon>
    </lineage>
</organism>
<reference evidence="2 3" key="1">
    <citation type="submission" date="2015-03" db="EMBL/GenBank/DDBJ databases">
        <title>Genome sequence of Pseudoalteromonas aurantia.</title>
        <authorList>
            <person name="Xie B.-B."/>
            <person name="Rong J.-C."/>
            <person name="Qin Q.-L."/>
            <person name="Zhang Y.-Z."/>
        </authorList>
    </citation>
    <scope>NUCLEOTIDE SEQUENCE [LARGE SCALE GENOMIC DNA]</scope>
    <source>
        <strain evidence="2 3">208</strain>
    </source>
</reference>
<evidence type="ECO:0000313" key="3">
    <source>
        <dbReference type="Proteomes" id="UP000615755"/>
    </source>
</evidence>
<keyword evidence="1" id="KW-0472">Membrane</keyword>
<dbReference type="Proteomes" id="UP000615755">
    <property type="component" value="Unassembled WGS sequence"/>
</dbReference>